<evidence type="ECO:0000256" key="1">
    <source>
        <dbReference type="ARBA" id="ARBA00022441"/>
    </source>
</evidence>
<evidence type="ECO:0000256" key="3">
    <source>
        <dbReference type="PROSITE-ProRule" id="PRU00504"/>
    </source>
</evidence>
<feature type="chain" id="PRO_5032920741" evidence="4">
    <location>
        <begin position="24"/>
        <end position="645"/>
    </location>
</feature>
<dbReference type="PANTHER" id="PTHR45632">
    <property type="entry name" value="LD33804P"/>
    <property type="match status" value="1"/>
</dbReference>
<dbReference type="PROSITE" id="PS51125">
    <property type="entry name" value="NHL"/>
    <property type="match status" value="1"/>
</dbReference>
<proteinExistence type="predicted"/>
<dbReference type="Pfam" id="PF01436">
    <property type="entry name" value="NHL"/>
    <property type="match status" value="1"/>
</dbReference>
<dbReference type="AlphaFoldDB" id="A0A815WUN0"/>
<evidence type="ECO:0000313" key="5">
    <source>
        <dbReference type="EMBL" id="CAF1547886.1"/>
    </source>
</evidence>
<protein>
    <submittedName>
        <fullName evidence="5">Uncharacterized protein</fullName>
    </submittedName>
</protein>
<accession>A0A815WUN0</accession>
<dbReference type="Gene3D" id="2.120.10.30">
    <property type="entry name" value="TolB, C-terminal domain"/>
    <property type="match status" value="1"/>
</dbReference>
<feature type="repeat" description="NHL" evidence="3">
    <location>
        <begin position="181"/>
        <end position="221"/>
    </location>
</feature>
<dbReference type="Gene3D" id="2.130.10.80">
    <property type="entry name" value="Galactose oxidase/kelch, beta-propeller"/>
    <property type="match status" value="3"/>
</dbReference>
<dbReference type="OrthoDB" id="45365at2759"/>
<organism evidence="5">
    <name type="scientific">Adineta ricciae</name>
    <name type="common">Rotifer</name>
    <dbReference type="NCBI Taxonomy" id="249248"/>
    <lineage>
        <taxon>Eukaryota</taxon>
        <taxon>Metazoa</taxon>
        <taxon>Spiralia</taxon>
        <taxon>Gnathifera</taxon>
        <taxon>Rotifera</taxon>
        <taxon>Eurotatoria</taxon>
        <taxon>Bdelloidea</taxon>
        <taxon>Adinetida</taxon>
        <taxon>Adinetidae</taxon>
        <taxon>Adineta</taxon>
    </lineage>
</organism>
<keyword evidence="1" id="KW-0880">Kelch repeat</keyword>
<dbReference type="InterPro" id="IPR011042">
    <property type="entry name" value="6-blade_b-propeller_TolB-like"/>
</dbReference>
<evidence type="ECO:0000256" key="4">
    <source>
        <dbReference type="SAM" id="SignalP"/>
    </source>
</evidence>
<keyword evidence="2" id="KW-0677">Repeat</keyword>
<dbReference type="SMART" id="SM00612">
    <property type="entry name" value="Kelch"/>
    <property type="match status" value="6"/>
</dbReference>
<sequence>MFLFNKLNLFLFLFLILIIEISGISHNRPKLSFDALWNENGTTILNETLIGSDPLDFFIDQNNTVYIPNRHTGDILLFSQGNLTQTIRLNLTNSSTIFVQNIDEIYLDTFYLIQTGGGVISKITSNLTIYPISRMNLCHQCFDIFIHNNDLLYCSFTERHQIIAKSLIHPSYPLVMVAGTGQPGSTSTTLRYPHGIFIDNSTSDLYVADCENNRIQKFEFGKLIGITIVGNQSLSNFTFDLNCPTSIILDFDGNFFVVDSGNHRMIRQGRNGFDCFVNCDRTSGSSSSQLNSPWTLNFDNEGNLYVIDRRNNRMQKFKLIHSGYWTTTGNTNVVRCWHTASILSNGNVLVTGGDDGGSAHSSTELYDPSTGIWILTGSMNVPRRYHVASLLFNGSVLVTGGSNGFSYVSSTELYDPSTGIWTLTGSMNAVRHAHTASLLLNGTILVTGGWNSGPLNSAELYDPSTGIWTPTGNMNVARSGHTASTLSNGTILVISGSSVELYDPSAGIWTLTGSMNAARSGHTASVLSNGKVLVTGGVNSGDVLNSSELYDPSTGIWTLTGSMNAARSGHTASVLSNGKVLVTGGDNSGNVLNSSELYDPPTGIWTLTGNMNFLRRSYTTSILSNGKILVTGGYDGNCHKNAGLY</sequence>
<dbReference type="InterPro" id="IPR037293">
    <property type="entry name" value="Gal_Oxidase_central_sf"/>
</dbReference>
<dbReference type="EMBL" id="CAJNOJ010001262">
    <property type="protein sequence ID" value="CAF1547886.1"/>
    <property type="molecule type" value="Genomic_DNA"/>
</dbReference>
<comment type="caution">
    <text evidence="5">The sequence shown here is derived from an EMBL/GenBank/DDBJ whole genome shotgun (WGS) entry which is preliminary data.</text>
</comment>
<dbReference type="Gene3D" id="2.120.10.80">
    <property type="entry name" value="Kelch-type beta propeller"/>
    <property type="match status" value="1"/>
</dbReference>
<gene>
    <name evidence="5" type="ORF">EDS130_LOCUS45786</name>
</gene>
<feature type="signal peptide" evidence="4">
    <location>
        <begin position="1"/>
        <end position="23"/>
    </location>
</feature>
<dbReference type="Pfam" id="PF01344">
    <property type="entry name" value="Kelch_1"/>
    <property type="match status" value="2"/>
</dbReference>
<dbReference type="InterPro" id="IPR001258">
    <property type="entry name" value="NHL_repeat"/>
</dbReference>
<dbReference type="InterPro" id="IPR015915">
    <property type="entry name" value="Kelch-typ_b-propeller"/>
</dbReference>
<dbReference type="SUPFAM" id="SSF117281">
    <property type="entry name" value="Kelch motif"/>
    <property type="match status" value="2"/>
</dbReference>
<name>A0A815WUN0_ADIRI</name>
<dbReference type="SUPFAM" id="SSF101898">
    <property type="entry name" value="NHL repeat"/>
    <property type="match status" value="1"/>
</dbReference>
<dbReference type="CDD" id="cd05819">
    <property type="entry name" value="NHL"/>
    <property type="match status" value="1"/>
</dbReference>
<dbReference type="Proteomes" id="UP000663852">
    <property type="component" value="Unassembled WGS sequence"/>
</dbReference>
<dbReference type="Pfam" id="PF24681">
    <property type="entry name" value="Kelch_KLHDC2_KLHL20_DRC7"/>
    <property type="match status" value="1"/>
</dbReference>
<evidence type="ECO:0000256" key="2">
    <source>
        <dbReference type="ARBA" id="ARBA00022737"/>
    </source>
</evidence>
<dbReference type="PANTHER" id="PTHR45632:SF26">
    <property type="entry name" value="BTB DOMAIN-CONTAINING PROTEIN"/>
    <property type="match status" value="1"/>
</dbReference>
<reference evidence="5" key="1">
    <citation type="submission" date="2021-02" db="EMBL/GenBank/DDBJ databases">
        <authorList>
            <person name="Nowell W R."/>
        </authorList>
    </citation>
    <scope>NUCLEOTIDE SEQUENCE</scope>
</reference>
<keyword evidence="4" id="KW-0732">Signal</keyword>
<dbReference type="InterPro" id="IPR006652">
    <property type="entry name" value="Kelch_1"/>
</dbReference>